<dbReference type="AlphaFoldDB" id="A0AAW2EG57"/>
<gene>
    <name evidence="1" type="ORF">PUN28_018818</name>
</gene>
<sequence>MHKTEMPSSFVARSRFFRKTVLCDGIVGDSCTFNFMLKISCCNSDKAGISICIEIAYLA</sequence>
<reference evidence="1 2" key="1">
    <citation type="submission" date="2023-03" db="EMBL/GenBank/DDBJ databases">
        <title>High recombination rates correlate with genetic variation in Cardiocondyla obscurior ants.</title>
        <authorList>
            <person name="Errbii M."/>
        </authorList>
    </citation>
    <scope>NUCLEOTIDE SEQUENCE [LARGE SCALE GENOMIC DNA]</scope>
    <source>
        <strain evidence="1">Alpha-2009</strain>
        <tissue evidence="1">Whole body</tissue>
    </source>
</reference>
<proteinExistence type="predicted"/>
<name>A0AAW2EG57_9HYME</name>
<evidence type="ECO:0000313" key="2">
    <source>
        <dbReference type="Proteomes" id="UP001430953"/>
    </source>
</evidence>
<keyword evidence="2" id="KW-1185">Reference proteome</keyword>
<dbReference type="EMBL" id="JADYXP020000024">
    <property type="protein sequence ID" value="KAL0101279.1"/>
    <property type="molecule type" value="Genomic_DNA"/>
</dbReference>
<comment type="caution">
    <text evidence="1">The sequence shown here is derived from an EMBL/GenBank/DDBJ whole genome shotgun (WGS) entry which is preliminary data.</text>
</comment>
<accession>A0AAW2EG57</accession>
<protein>
    <submittedName>
        <fullName evidence="1">Uncharacterized protein</fullName>
    </submittedName>
</protein>
<evidence type="ECO:0000313" key="1">
    <source>
        <dbReference type="EMBL" id="KAL0101279.1"/>
    </source>
</evidence>
<organism evidence="1 2">
    <name type="scientific">Cardiocondyla obscurior</name>
    <dbReference type="NCBI Taxonomy" id="286306"/>
    <lineage>
        <taxon>Eukaryota</taxon>
        <taxon>Metazoa</taxon>
        <taxon>Ecdysozoa</taxon>
        <taxon>Arthropoda</taxon>
        <taxon>Hexapoda</taxon>
        <taxon>Insecta</taxon>
        <taxon>Pterygota</taxon>
        <taxon>Neoptera</taxon>
        <taxon>Endopterygota</taxon>
        <taxon>Hymenoptera</taxon>
        <taxon>Apocrita</taxon>
        <taxon>Aculeata</taxon>
        <taxon>Formicoidea</taxon>
        <taxon>Formicidae</taxon>
        <taxon>Myrmicinae</taxon>
        <taxon>Cardiocondyla</taxon>
    </lineage>
</organism>
<dbReference type="Proteomes" id="UP001430953">
    <property type="component" value="Unassembled WGS sequence"/>
</dbReference>